<accession>A0A225V3W9</accession>
<keyword evidence="2" id="KW-0378">Hydrolase</keyword>
<dbReference type="OrthoDB" id="120907at2759"/>
<gene>
    <name evidence="2" type="ORF">PHMEG_00029548</name>
</gene>
<dbReference type="AlphaFoldDB" id="A0A225V3W9"/>
<name>A0A225V3W9_9STRA</name>
<dbReference type="EMBL" id="NBNE01008477">
    <property type="protein sequence ID" value="OWY99446.1"/>
    <property type="molecule type" value="Genomic_DNA"/>
</dbReference>
<keyword evidence="2" id="KW-0645">Protease</keyword>
<feature type="compositionally biased region" description="Basic and acidic residues" evidence="1">
    <location>
        <begin position="170"/>
        <end position="193"/>
    </location>
</feature>
<proteinExistence type="predicted"/>
<dbReference type="GO" id="GO:0008233">
    <property type="term" value="F:peptidase activity"/>
    <property type="evidence" value="ECO:0007669"/>
    <property type="project" value="UniProtKB-KW"/>
</dbReference>
<protein>
    <submittedName>
        <fullName evidence="2">Eukaryotic/viral aspartic protease</fullName>
    </submittedName>
</protein>
<feature type="non-terminal residue" evidence="2">
    <location>
        <position position="336"/>
    </location>
</feature>
<evidence type="ECO:0000256" key="1">
    <source>
        <dbReference type="SAM" id="MobiDB-lite"/>
    </source>
</evidence>
<evidence type="ECO:0000313" key="3">
    <source>
        <dbReference type="Proteomes" id="UP000198211"/>
    </source>
</evidence>
<sequence length="336" mass="37419">MKSSSTSSEEKREHVELFINSLGAQEQELASRLTLMEVPATTTLEKKLRARQRGLAHQKKTLFGSNRFRQKASTLTPTPTRAVHAVQIATDDYDSEGAEVSILDTTFAREVGCQIDTSVTQECVGIRDETYFTVGKTRVKVTLAGNMMYYMDLWSTDAVKARDALSPKLEHGKRLGTEHKHGPDSGVEPEHGPHLKMGSTEEPDPNFKEIPEYEYADEEVIFHEGSDLFAEDVEAEMAVLPEVPLTAEVKISDLKIGRPEGVDPEEAAEMEERLRQIVWKKRKWLIGKGNALPPAAKGVICDIDVGNARPVAQRVRKISSHFREKLADLIRGLLSA</sequence>
<dbReference type="Proteomes" id="UP000198211">
    <property type="component" value="Unassembled WGS sequence"/>
</dbReference>
<dbReference type="GO" id="GO:0006508">
    <property type="term" value="P:proteolysis"/>
    <property type="evidence" value="ECO:0007669"/>
    <property type="project" value="UniProtKB-KW"/>
</dbReference>
<evidence type="ECO:0000313" key="2">
    <source>
        <dbReference type="EMBL" id="OWY99446.1"/>
    </source>
</evidence>
<feature type="region of interest" description="Disordered" evidence="1">
    <location>
        <begin position="170"/>
        <end position="207"/>
    </location>
</feature>
<reference evidence="3" key="1">
    <citation type="submission" date="2017-03" db="EMBL/GenBank/DDBJ databases">
        <title>Phytopthora megakarya and P. palmivora, two closely related causual agents of cacao black pod achieved similar genome size and gene model numbers by different mechanisms.</title>
        <authorList>
            <person name="Ali S."/>
            <person name="Shao J."/>
            <person name="Larry D.J."/>
            <person name="Kronmiller B."/>
            <person name="Shen D."/>
            <person name="Strem M.D."/>
            <person name="Melnick R.L."/>
            <person name="Guiltinan M.J."/>
            <person name="Tyler B.M."/>
            <person name="Meinhardt L.W."/>
            <person name="Bailey B.A."/>
        </authorList>
    </citation>
    <scope>NUCLEOTIDE SEQUENCE [LARGE SCALE GENOMIC DNA]</scope>
    <source>
        <strain evidence="3">zdho120</strain>
    </source>
</reference>
<organism evidence="2 3">
    <name type="scientific">Phytophthora megakarya</name>
    <dbReference type="NCBI Taxonomy" id="4795"/>
    <lineage>
        <taxon>Eukaryota</taxon>
        <taxon>Sar</taxon>
        <taxon>Stramenopiles</taxon>
        <taxon>Oomycota</taxon>
        <taxon>Peronosporomycetes</taxon>
        <taxon>Peronosporales</taxon>
        <taxon>Peronosporaceae</taxon>
        <taxon>Phytophthora</taxon>
    </lineage>
</organism>
<comment type="caution">
    <text evidence="2">The sequence shown here is derived from an EMBL/GenBank/DDBJ whole genome shotgun (WGS) entry which is preliminary data.</text>
</comment>
<keyword evidence="3" id="KW-1185">Reference proteome</keyword>